<evidence type="ECO:0000256" key="1">
    <source>
        <dbReference type="SAM" id="MobiDB-lite"/>
    </source>
</evidence>
<organism evidence="2 3">
    <name type="scientific">Halobellus limi</name>
    <dbReference type="NCBI Taxonomy" id="699433"/>
    <lineage>
        <taxon>Archaea</taxon>
        <taxon>Methanobacteriati</taxon>
        <taxon>Methanobacteriota</taxon>
        <taxon>Stenosarchaea group</taxon>
        <taxon>Halobacteria</taxon>
        <taxon>Halobacteriales</taxon>
        <taxon>Haloferacaceae</taxon>
        <taxon>Halobellus</taxon>
    </lineage>
</organism>
<sequence length="177" mass="18428">MIRGGMHRRTVLSGLAVALPLALAGCTGAAPPGDSDGTNTTDEQSETDAPTNETETPDETVTPGRISANLVPREECPNPGAATVSLGDEAVSVVGCVVGNNGCNVPRLQEVDYDTESRELVVVVAAVDESGEDEACTEALVNLGYEVEIEADGIEPISVRVVHDDVDGRRTVVDVTR</sequence>
<dbReference type="PROSITE" id="PS51257">
    <property type="entry name" value="PROKAR_LIPOPROTEIN"/>
    <property type="match status" value="1"/>
</dbReference>
<reference evidence="2 3" key="1">
    <citation type="submission" date="2016-10" db="EMBL/GenBank/DDBJ databases">
        <authorList>
            <person name="de Groot N.N."/>
        </authorList>
    </citation>
    <scope>NUCLEOTIDE SEQUENCE [LARGE SCALE GENOMIC DNA]</scope>
    <source>
        <strain evidence="2 3">CGMCC 1.10331</strain>
    </source>
</reference>
<feature type="compositionally biased region" description="Polar residues" evidence="1">
    <location>
        <begin position="36"/>
        <end position="54"/>
    </location>
</feature>
<evidence type="ECO:0000313" key="3">
    <source>
        <dbReference type="Proteomes" id="UP000236740"/>
    </source>
</evidence>
<name>A0A1H6C422_9EURY</name>
<dbReference type="AlphaFoldDB" id="A0A1H6C422"/>
<evidence type="ECO:0000313" key="2">
    <source>
        <dbReference type="EMBL" id="SEG67711.1"/>
    </source>
</evidence>
<protein>
    <submittedName>
        <fullName evidence="2">Uncharacterized protein</fullName>
    </submittedName>
</protein>
<dbReference type="Proteomes" id="UP000236740">
    <property type="component" value="Unassembled WGS sequence"/>
</dbReference>
<dbReference type="EMBL" id="FNVN01000006">
    <property type="protein sequence ID" value="SEG67711.1"/>
    <property type="molecule type" value="Genomic_DNA"/>
</dbReference>
<accession>A0A1H6C422</accession>
<feature type="region of interest" description="Disordered" evidence="1">
    <location>
        <begin position="29"/>
        <end position="64"/>
    </location>
</feature>
<gene>
    <name evidence="2" type="ORF">SAMN04488133_3204</name>
</gene>
<keyword evidence="3" id="KW-1185">Reference proteome</keyword>
<proteinExistence type="predicted"/>